<dbReference type="PANTHER" id="PTHR10145:SF6">
    <property type="entry name" value="TRANSCRIPTION ELONGATION FACTOR SPT6"/>
    <property type="match status" value="1"/>
</dbReference>
<dbReference type="GO" id="GO:0034728">
    <property type="term" value="P:nucleosome organization"/>
    <property type="evidence" value="ECO:0007669"/>
    <property type="project" value="TreeGrafter"/>
</dbReference>
<dbReference type="EMBL" id="SBJO01000043">
    <property type="protein sequence ID" value="KAF9764024.1"/>
    <property type="molecule type" value="Genomic_DNA"/>
</dbReference>
<dbReference type="InterPro" id="IPR017072">
    <property type="entry name" value="TF_Spt6"/>
</dbReference>
<organism evidence="2 3">
    <name type="scientific">Nosema granulosis</name>
    <dbReference type="NCBI Taxonomy" id="83296"/>
    <lineage>
        <taxon>Eukaryota</taxon>
        <taxon>Fungi</taxon>
        <taxon>Fungi incertae sedis</taxon>
        <taxon>Microsporidia</taxon>
        <taxon>Nosematidae</taxon>
        <taxon>Nosema</taxon>
    </lineage>
</organism>
<gene>
    <name evidence="2" type="primary">spt6</name>
    <name evidence="2" type="ORF">NGRA_0890</name>
</gene>
<dbReference type="GO" id="GO:0031491">
    <property type="term" value="F:nucleosome binding"/>
    <property type="evidence" value="ECO:0007669"/>
    <property type="project" value="TreeGrafter"/>
</dbReference>
<evidence type="ECO:0000313" key="3">
    <source>
        <dbReference type="Proteomes" id="UP000740883"/>
    </source>
</evidence>
<evidence type="ECO:0000313" key="2">
    <source>
        <dbReference type="EMBL" id="KAF9764024.1"/>
    </source>
</evidence>
<keyword evidence="2" id="KW-0648">Protein biosynthesis</keyword>
<dbReference type="GO" id="GO:0140673">
    <property type="term" value="P:transcription elongation-coupled chromatin remodeling"/>
    <property type="evidence" value="ECO:0007669"/>
    <property type="project" value="InterPro"/>
</dbReference>
<dbReference type="PANTHER" id="PTHR10145">
    <property type="entry name" value="TRANSCRIPTION ELONGATION FACTOR SPT6"/>
    <property type="match status" value="1"/>
</dbReference>
<dbReference type="OrthoDB" id="995477at2759"/>
<keyword evidence="2" id="KW-0251">Elongation factor</keyword>
<dbReference type="Proteomes" id="UP000740883">
    <property type="component" value="Unassembled WGS sequence"/>
</dbReference>
<dbReference type="GO" id="GO:0042393">
    <property type="term" value="F:histone binding"/>
    <property type="evidence" value="ECO:0007669"/>
    <property type="project" value="TreeGrafter"/>
</dbReference>
<accession>A0A9P6KZW5</accession>
<dbReference type="Gene3D" id="3.30.505.10">
    <property type="entry name" value="SH2 domain"/>
    <property type="match status" value="2"/>
</dbReference>
<keyword evidence="3" id="KW-1185">Reference proteome</keyword>
<protein>
    <submittedName>
        <fullName evidence="2">Transcription elongation factor spt6</fullName>
    </submittedName>
</protein>
<dbReference type="GO" id="GO:0008023">
    <property type="term" value="C:transcription elongation factor complex"/>
    <property type="evidence" value="ECO:0007669"/>
    <property type="project" value="TreeGrafter"/>
</dbReference>
<reference evidence="2 3" key="1">
    <citation type="journal article" date="2020" name="Genome Biol. Evol.">
        <title>Comparative genomics of strictly vertically transmitted, feminizing microsporidia endosymbionts of amphipod crustaceans.</title>
        <authorList>
            <person name="Cormier A."/>
            <person name="Chebbi M.A."/>
            <person name="Giraud I."/>
            <person name="Wattier R."/>
            <person name="Teixeira M."/>
            <person name="Gilbert C."/>
            <person name="Rigaud T."/>
            <person name="Cordaux R."/>
        </authorList>
    </citation>
    <scope>NUCLEOTIDE SEQUENCE [LARGE SCALE GENOMIC DNA]</scope>
    <source>
        <strain evidence="2 3">Ou3-Ou53</strain>
    </source>
</reference>
<dbReference type="InterPro" id="IPR036860">
    <property type="entry name" value="SH2_dom_sf"/>
</dbReference>
<dbReference type="GO" id="GO:0003746">
    <property type="term" value="F:translation elongation factor activity"/>
    <property type="evidence" value="ECO:0007669"/>
    <property type="project" value="UniProtKB-KW"/>
</dbReference>
<proteinExistence type="predicted"/>
<comment type="caution">
    <text evidence="2">The sequence shown here is derived from an EMBL/GenBank/DDBJ whole genome shotgun (WGS) entry which is preliminary data.</text>
</comment>
<dbReference type="AlphaFoldDB" id="A0A9P6KZW5"/>
<feature type="domain" description="Spt6 SH2" evidence="1">
    <location>
        <begin position="666"/>
        <end position="843"/>
    </location>
</feature>
<dbReference type="InterPro" id="IPR035420">
    <property type="entry name" value="Spt6_SH2"/>
</dbReference>
<sequence>MHDSQSSEEEVFKRRRLFKEKKDLRSLFDESSEEHHPIEEEEVRSTLFNEIFGTGREYFFEESQEEEEDSVEAPVPCFSATECKKFVEWNLGVEFKNLERFVDLLLQGYSLQFVMLHDIEYDIDIYTGLKIEESIEDFKDFSKAKAKSKYKEEIYSWDALKYVPKYEEARKKYKDYGSNKYLLRVEQLETNLKDREMVFMPCTYEEGVQNGKKDNGEDGWGDAPTITTFNISSDFCEDEYVFQMSTSIVIRDFIVQNGNPEKFFILPQDAYNVERKRILQRVVEKVNPPEKENKDTSVLFNRIVDRVFNGALKRLESNEKIVSLTKETSLYQGVVMDHKGFVVEKFKMSKNDLENMLDDLRPYCVLLSGTSPTIRLAMQNLIGRNCLYVENCWFDKKNSYDFCTRIGRLALFPEIEYIRIYKSGFNKEIVLNEVLEEESTTLSTEDIHRTIKKAILTSISMTGLDLNLLLAQPDKIDLFAFLGLHSVSRLFSGESYSNLSHIEELIPEKKDFINIVTFLRLFKEYSQVEQPLDETNVHLINYNVIEDTSTQTHHPPIESTNYSVNYSLPVSRIKESVTACFRPEFCGFPDSIAFKNLSGFTPGLIGSVLEGRVFFVDDSYLLVSVLNNVTVFVRSPHSLYINQMVKVRILEANEAFVSFNGEIVEEEKKRVKYPRFCKHPLYKNLDAKEAEKYLEETQDKVLLRKSTSDNSPILVFLFYNNIFVHFKLSETPSGSTSTFSFKGREYSSIDQAITLLVKGALRKVQEISKHKHFHPTEESAIKSLEGQGNFIRYAFYFPREYPGRLCFVFGSSFNKEYLGVYDNLTFRGQAFETLDEFIMWRKRQ</sequence>
<evidence type="ECO:0000259" key="1">
    <source>
        <dbReference type="Pfam" id="PF14633"/>
    </source>
</evidence>
<dbReference type="Pfam" id="PF14633">
    <property type="entry name" value="SH2_2"/>
    <property type="match status" value="1"/>
</dbReference>
<name>A0A9P6KZW5_9MICR</name>